<evidence type="ECO:0000256" key="1">
    <source>
        <dbReference type="ARBA" id="ARBA00001946"/>
    </source>
</evidence>
<keyword evidence="7" id="KW-1185">Reference proteome</keyword>
<evidence type="ECO:0000313" key="7">
    <source>
        <dbReference type="Proteomes" id="UP000543804"/>
    </source>
</evidence>
<dbReference type="NCBIfam" id="TIGR01509">
    <property type="entry name" value="HAD-SF-IA-v3"/>
    <property type="match status" value="1"/>
</dbReference>
<dbReference type="Pfam" id="PF13419">
    <property type="entry name" value="HAD_2"/>
    <property type="match status" value="1"/>
</dbReference>
<dbReference type="PANTHER" id="PTHR46193:SF18">
    <property type="entry name" value="HEXITOL PHOSPHATASE B"/>
    <property type="match status" value="1"/>
</dbReference>
<dbReference type="RefSeq" id="WP_170077527.1">
    <property type="nucleotide sequence ID" value="NZ_JABAFA010000019.1"/>
</dbReference>
<comment type="cofactor">
    <cofactor evidence="1">
        <name>Mg(2+)</name>
        <dbReference type="ChEBI" id="CHEBI:18420"/>
    </cofactor>
</comment>
<dbReference type="Gene3D" id="3.40.50.1000">
    <property type="entry name" value="HAD superfamily/HAD-like"/>
    <property type="match status" value="1"/>
</dbReference>
<dbReference type="SFLD" id="SFLDG01135">
    <property type="entry name" value="C1.5.6:_HAD__Beta-PGM__Phospha"/>
    <property type="match status" value="1"/>
</dbReference>
<name>A0A848BDJ8_9FIRM</name>
<dbReference type="AlphaFoldDB" id="A0A848BDJ8"/>
<protein>
    <submittedName>
        <fullName evidence="6">HAD family phosphatase</fullName>
    </submittedName>
</protein>
<evidence type="ECO:0000256" key="5">
    <source>
        <dbReference type="ARBA" id="ARBA00023277"/>
    </source>
</evidence>
<gene>
    <name evidence="6" type="ORF">HF878_06385</name>
</gene>
<dbReference type="SUPFAM" id="SSF56784">
    <property type="entry name" value="HAD-like"/>
    <property type="match status" value="1"/>
</dbReference>
<dbReference type="Proteomes" id="UP000543804">
    <property type="component" value="Unassembled WGS sequence"/>
</dbReference>
<reference evidence="6 7" key="1">
    <citation type="submission" date="2020-04" db="EMBL/GenBank/DDBJ databases">
        <authorList>
            <person name="Hitch T.C.A."/>
            <person name="Wylensek D."/>
            <person name="Clavel T."/>
        </authorList>
    </citation>
    <scope>NUCLEOTIDE SEQUENCE [LARGE SCALE GENOMIC DNA]</scope>
    <source>
        <strain evidence="6 7">PG-130-P53-12</strain>
    </source>
</reference>
<dbReference type="EMBL" id="JABAFA010000019">
    <property type="protein sequence ID" value="NMD99101.1"/>
    <property type="molecule type" value="Genomic_DNA"/>
</dbReference>
<dbReference type="InterPro" id="IPR041492">
    <property type="entry name" value="HAD_2"/>
</dbReference>
<dbReference type="PANTHER" id="PTHR46193">
    <property type="entry name" value="6-PHOSPHOGLUCONATE PHOSPHATASE"/>
    <property type="match status" value="1"/>
</dbReference>
<dbReference type="InterPro" id="IPR006439">
    <property type="entry name" value="HAD-SF_hydro_IA"/>
</dbReference>
<keyword evidence="5" id="KW-0119">Carbohydrate metabolism</keyword>
<dbReference type="InterPro" id="IPR051600">
    <property type="entry name" value="Beta-PGM-like"/>
</dbReference>
<dbReference type="SFLD" id="SFLDS00003">
    <property type="entry name" value="Haloacid_Dehalogenase"/>
    <property type="match status" value="1"/>
</dbReference>
<dbReference type="PRINTS" id="PR00413">
    <property type="entry name" value="HADHALOGNASE"/>
</dbReference>
<comment type="caution">
    <text evidence="6">The sequence shown here is derived from an EMBL/GenBank/DDBJ whole genome shotgun (WGS) entry which is preliminary data.</text>
</comment>
<dbReference type="InterPro" id="IPR023198">
    <property type="entry name" value="PGP-like_dom2"/>
</dbReference>
<keyword evidence="4" id="KW-0460">Magnesium</keyword>
<evidence type="ECO:0000256" key="2">
    <source>
        <dbReference type="ARBA" id="ARBA00006171"/>
    </source>
</evidence>
<dbReference type="GO" id="GO:0046872">
    <property type="term" value="F:metal ion binding"/>
    <property type="evidence" value="ECO:0007669"/>
    <property type="project" value="UniProtKB-KW"/>
</dbReference>
<keyword evidence="3" id="KW-0479">Metal-binding</keyword>
<evidence type="ECO:0000256" key="3">
    <source>
        <dbReference type="ARBA" id="ARBA00022723"/>
    </source>
</evidence>
<dbReference type="GO" id="GO:0003824">
    <property type="term" value="F:catalytic activity"/>
    <property type="evidence" value="ECO:0007669"/>
    <property type="project" value="UniProtKB-ARBA"/>
</dbReference>
<dbReference type="InterPro" id="IPR023214">
    <property type="entry name" value="HAD_sf"/>
</dbReference>
<proteinExistence type="inferred from homology"/>
<accession>A0A848BDJ8</accession>
<dbReference type="SFLD" id="SFLDG01129">
    <property type="entry name" value="C1.5:_HAD__Beta-PGM__Phosphata"/>
    <property type="match status" value="1"/>
</dbReference>
<comment type="similarity">
    <text evidence="2">Belongs to the HAD-like hydrolase superfamily. CbbY/CbbZ/Gph/YieH family.</text>
</comment>
<sequence length="213" mass="22988">MEAFIFDMDGVIVDSEPLHSRVKLETFAHFGLPFDERDLARYMGRTSRDIFSDVLRRTGRSDLTAEALADYKHAHYLEVIERDGIETIPGSLALIERLHAAGVPLALATSSWRRVVDTVLSALQLEDVFASVISGAELPASKPDPAIYEKSAEALGASPAACVVLEDTAAGVLAAKRAGMYCIGFRSPHSGAQDLSRADAIVDDFNAIDIGKL</sequence>
<evidence type="ECO:0000313" key="6">
    <source>
        <dbReference type="EMBL" id="NMD99101.1"/>
    </source>
</evidence>
<evidence type="ECO:0000256" key="4">
    <source>
        <dbReference type="ARBA" id="ARBA00022842"/>
    </source>
</evidence>
<dbReference type="Gene3D" id="1.10.150.240">
    <property type="entry name" value="Putative phosphatase, domain 2"/>
    <property type="match status" value="1"/>
</dbReference>
<organism evidence="6 7">
    <name type="scientific">Selenomonas bovis</name>
    <dbReference type="NCBI Taxonomy" id="416586"/>
    <lineage>
        <taxon>Bacteria</taxon>
        <taxon>Bacillati</taxon>
        <taxon>Bacillota</taxon>
        <taxon>Negativicutes</taxon>
        <taxon>Selenomonadales</taxon>
        <taxon>Selenomonadaceae</taxon>
        <taxon>Selenomonas</taxon>
    </lineage>
</organism>
<dbReference type="InterPro" id="IPR036412">
    <property type="entry name" value="HAD-like_sf"/>
</dbReference>